<reference evidence="1 2" key="1">
    <citation type="submission" date="2023-07" db="EMBL/GenBank/DDBJ databases">
        <title>Genomic Encyclopedia of Type Strains, Phase IV (KMG-IV): sequencing the most valuable type-strain genomes for metagenomic binning, comparative biology and taxonomic classification.</title>
        <authorList>
            <person name="Goeker M."/>
        </authorList>
    </citation>
    <scope>NUCLEOTIDE SEQUENCE [LARGE SCALE GENOMIC DNA]</scope>
    <source>
        <strain evidence="1 2">DSM 3770</strain>
    </source>
</reference>
<protein>
    <submittedName>
        <fullName evidence="1">PhiE125 gp8 family phage protein</fullName>
    </submittedName>
</protein>
<dbReference type="Proteomes" id="UP001241747">
    <property type="component" value="Unassembled WGS sequence"/>
</dbReference>
<dbReference type="CDD" id="cd08054">
    <property type="entry name" value="gp6"/>
    <property type="match status" value="1"/>
</dbReference>
<sequence>MAELLAGPAAEPLTRAEAKAFLRIDHEADDALVDALIAAARRAVEAATGRILLMQTWRFTRAAWPLSGVIPAPVAPVTAILSALVTLADGSTVEVAPGVLSLKADRAPALIHVDARRAPQPGPGGIALTVSAGYGASAADVPADLMQAVRLVLAHFYEYRDGSGTAQALPATVAALLAPYRLVRL</sequence>
<dbReference type="EMBL" id="JAUSVY010000008">
    <property type="protein sequence ID" value="MDQ0506550.1"/>
    <property type="molecule type" value="Genomic_DNA"/>
</dbReference>
<accession>A0ABU0LHI4</accession>
<evidence type="ECO:0000313" key="1">
    <source>
        <dbReference type="EMBL" id="MDQ0506550.1"/>
    </source>
</evidence>
<dbReference type="InterPro" id="IPR021146">
    <property type="entry name" value="Phage_gp6-like_head-tail"/>
</dbReference>
<comment type="caution">
    <text evidence="1">The sequence shown here is derived from an EMBL/GenBank/DDBJ whole genome shotgun (WGS) entry which is preliminary data.</text>
</comment>
<gene>
    <name evidence="1" type="ORF">QOZ94_003361</name>
</gene>
<dbReference type="Gene3D" id="1.10.3230.30">
    <property type="entry name" value="Phage gp6-like head-tail connector protein"/>
    <property type="match status" value="1"/>
</dbReference>
<name>A0ABU0LHI4_XANAG</name>
<organism evidence="1 2">
    <name type="scientific">Xanthobacter agilis</name>
    <dbReference type="NCBI Taxonomy" id="47492"/>
    <lineage>
        <taxon>Bacteria</taxon>
        <taxon>Pseudomonadati</taxon>
        <taxon>Pseudomonadota</taxon>
        <taxon>Alphaproteobacteria</taxon>
        <taxon>Hyphomicrobiales</taxon>
        <taxon>Xanthobacteraceae</taxon>
        <taxon>Xanthobacter</taxon>
    </lineage>
</organism>
<dbReference type="InterPro" id="IPR011738">
    <property type="entry name" value="Phage_CHP"/>
</dbReference>
<dbReference type="InterPro" id="IPR006450">
    <property type="entry name" value="Phage_HK97_gp6-like"/>
</dbReference>
<dbReference type="NCBIfam" id="TIGR02215">
    <property type="entry name" value="phage_chp_gp8"/>
    <property type="match status" value="1"/>
</dbReference>
<evidence type="ECO:0000313" key="2">
    <source>
        <dbReference type="Proteomes" id="UP001241747"/>
    </source>
</evidence>
<dbReference type="RefSeq" id="WP_237346288.1">
    <property type="nucleotide sequence ID" value="NZ_JABWGX010000017.1"/>
</dbReference>
<keyword evidence="2" id="KW-1185">Reference proteome</keyword>
<dbReference type="NCBIfam" id="TIGR01560">
    <property type="entry name" value="put_DNA_pack"/>
    <property type="match status" value="1"/>
</dbReference>
<proteinExistence type="predicted"/>
<dbReference type="Pfam" id="PF05135">
    <property type="entry name" value="Phage_connect_1"/>
    <property type="match status" value="1"/>
</dbReference>